<feature type="region of interest" description="Disordered" evidence="10">
    <location>
        <begin position="1"/>
        <end position="133"/>
    </location>
</feature>
<comment type="function">
    <text evidence="9">Functions as a component of the nuclear pore complex (NPC).</text>
</comment>
<dbReference type="InterPro" id="IPR011502">
    <property type="entry name" value="Nucleoporin_Nup85"/>
</dbReference>
<gene>
    <name evidence="11" type="ORF">LTR97_008220</name>
</gene>
<dbReference type="PANTHER" id="PTHR13373">
    <property type="entry name" value="FROUNT PROTEIN-RELATED"/>
    <property type="match status" value="1"/>
</dbReference>
<keyword evidence="6 9" id="KW-0811">Translocation</keyword>
<evidence type="ECO:0000313" key="12">
    <source>
        <dbReference type="Proteomes" id="UP001310594"/>
    </source>
</evidence>
<dbReference type="GO" id="GO:0031965">
    <property type="term" value="C:nuclear membrane"/>
    <property type="evidence" value="ECO:0007669"/>
    <property type="project" value="UniProtKB-UniRule"/>
</dbReference>
<feature type="compositionally biased region" description="Polar residues" evidence="10">
    <location>
        <begin position="463"/>
        <end position="473"/>
    </location>
</feature>
<feature type="compositionally biased region" description="Acidic residues" evidence="10">
    <location>
        <begin position="87"/>
        <end position="106"/>
    </location>
</feature>
<keyword evidence="4 9" id="KW-0509">mRNA transport</keyword>
<dbReference type="GO" id="GO:0006606">
    <property type="term" value="P:protein import into nucleus"/>
    <property type="evidence" value="ECO:0007669"/>
    <property type="project" value="TreeGrafter"/>
</dbReference>
<feature type="compositionally biased region" description="Polar residues" evidence="10">
    <location>
        <begin position="30"/>
        <end position="39"/>
    </location>
</feature>
<dbReference type="GO" id="GO:0031080">
    <property type="term" value="C:nuclear pore outer ring"/>
    <property type="evidence" value="ECO:0007669"/>
    <property type="project" value="TreeGrafter"/>
</dbReference>
<dbReference type="GO" id="GO:0006406">
    <property type="term" value="P:mRNA export from nucleus"/>
    <property type="evidence" value="ECO:0007669"/>
    <property type="project" value="TreeGrafter"/>
</dbReference>
<sequence>MSSSFNTPSRRKPLFPGPSTTPAGPPPSHLSFTQVSTTPAGPPPKSSFFSSHNAANNTFGSRRGAAGATPAHRARGFVVPSSSPPAVDEEEEEDEDEEDDDEEMEVEERPEKSAFMSSILSAPRGLKRSRNGAVREQVGSDYASIARSVTSHIPSTNSLTEPDEMLLQQETILSRLETSKNTGEASEALTRLWARYSDPKTREGKLGPEAEDGVSKAVYLASLLLTLHHPHLQQPSKQQPRGKKETTTLPRALLNWLDEHHTPFPDEYPSISTASPSPAAHDRFWDTIYASLVRGRFSQAIQLLRHAGWENAYTAEEDSQEEGYTEKQLDNIEEVAERAARLLESCPVIKGGEGDGDWDIKGPAWTVFRLRVRQAVRELEEFAGSAEEDDDEEGVGSGKRRNVFSLSAATKKAESRVPWSIYTNLKLCYDILLGQPEEIMDASQDWLEASIYITVWWDGEDTSPSLSSRSTLGESRGQGRKSITASQAREVDLSPLAAYRRRLADAFTFVTDTEEALFLPETVEGVQVGLGCVLTGEVGSVVQLLRGWSLPVAVAVVEVAGKGGWLPGGSRGGLGRGFSSQDLMVLSHGPGGMEGMGSAGLRDEILAEYAGLLAGKDVLRVGQVGGVGRVGEVGGGTEREGWELAVAVLGRMDDQAEGERRVGELLGGIEVRGEGRVDRILEACGGLGLEGRGRGVAERFADSLLASPDTAEVMRNVGTALMYLSRARCGEKISETLGLLVSLCLIHSAAYPAREEMDERLAGLVGKERSTLVELARKDGEAAELLASRLSGYATLRRFYELRDQDVLPDLGNAQKLRPLERAREAAGALMAVLGSASDCIRGGLYDPEAEGVVPVDCVLALLGEALVLLGQGKRVFSKEQVFGMMRVVEDFEAVTSRVRENGGALLGACLGAYRESGSGGGMGRMGKSGSAFGGSSWDMLAESTMVGPSAGGMGKVERGWDWRRGVDELGVEAGGKEVVAMVRVALAREVARGWGGGLNW</sequence>
<comment type="caution">
    <text evidence="11">The sequence shown here is derived from an EMBL/GenBank/DDBJ whole genome shotgun (WGS) entry which is preliminary data.</text>
</comment>
<dbReference type="EMBL" id="JAVRQU010000013">
    <property type="protein sequence ID" value="KAK5695800.1"/>
    <property type="molecule type" value="Genomic_DNA"/>
</dbReference>
<comment type="subcellular location">
    <subcellularLocation>
        <location evidence="1 9">Nucleus</location>
        <location evidence="1 9">Nuclear pore complex</location>
    </subcellularLocation>
</comment>
<dbReference type="GO" id="GO:0045893">
    <property type="term" value="P:positive regulation of DNA-templated transcription"/>
    <property type="evidence" value="ECO:0007669"/>
    <property type="project" value="TreeGrafter"/>
</dbReference>
<keyword evidence="9" id="KW-0472">Membrane</keyword>
<evidence type="ECO:0000256" key="1">
    <source>
        <dbReference type="ARBA" id="ARBA00004567"/>
    </source>
</evidence>
<evidence type="ECO:0000256" key="10">
    <source>
        <dbReference type="SAM" id="MobiDB-lite"/>
    </source>
</evidence>
<comment type="similarity">
    <text evidence="2 9">Belongs to the nucleoporin Nup85 family.</text>
</comment>
<evidence type="ECO:0000256" key="4">
    <source>
        <dbReference type="ARBA" id="ARBA00022816"/>
    </source>
</evidence>
<evidence type="ECO:0000313" key="11">
    <source>
        <dbReference type="EMBL" id="KAK5695800.1"/>
    </source>
</evidence>
<protein>
    <recommendedName>
        <fullName evidence="9">Nuclear pore complex protein Nup85</fullName>
    </recommendedName>
</protein>
<organism evidence="11 12">
    <name type="scientific">Elasticomyces elasticus</name>
    <dbReference type="NCBI Taxonomy" id="574655"/>
    <lineage>
        <taxon>Eukaryota</taxon>
        <taxon>Fungi</taxon>
        <taxon>Dikarya</taxon>
        <taxon>Ascomycota</taxon>
        <taxon>Pezizomycotina</taxon>
        <taxon>Dothideomycetes</taxon>
        <taxon>Dothideomycetidae</taxon>
        <taxon>Mycosphaerellales</taxon>
        <taxon>Teratosphaeriaceae</taxon>
        <taxon>Elasticomyces</taxon>
    </lineage>
</organism>
<evidence type="ECO:0000256" key="8">
    <source>
        <dbReference type="ARBA" id="ARBA00023242"/>
    </source>
</evidence>
<keyword evidence="8 9" id="KW-0539">Nucleus</keyword>
<accession>A0AAN7W3G8</accession>
<proteinExistence type="inferred from homology"/>
<evidence type="ECO:0000256" key="2">
    <source>
        <dbReference type="ARBA" id="ARBA00005573"/>
    </source>
</evidence>
<dbReference type="Pfam" id="PF07575">
    <property type="entry name" value="Nucleopor_Nup85"/>
    <property type="match status" value="1"/>
</dbReference>
<evidence type="ECO:0000256" key="9">
    <source>
        <dbReference type="RuleBase" id="RU365073"/>
    </source>
</evidence>
<dbReference type="AlphaFoldDB" id="A0AAN7W3G8"/>
<keyword evidence="7 9" id="KW-0906">Nuclear pore complex</keyword>
<keyword evidence="5 9" id="KW-0653">Protein transport</keyword>
<dbReference type="GO" id="GO:0017056">
    <property type="term" value="F:structural constituent of nuclear pore"/>
    <property type="evidence" value="ECO:0007669"/>
    <property type="project" value="TreeGrafter"/>
</dbReference>
<evidence type="ECO:0000256" key="3">
    <source>
        <dbReference type="ARBA" id="ARBA00022448"/>
    </source>
</evidence>
<reference evidence="11" key="1">
    <citation type="submission" date="2023-08" db="EMBL/GenBank/DDBJ databases">
        <title>Black Yeasts Isolated from many extreme environments.</title>
        <authorList>
            <person name="Coleine C."/>
            <person name="Stajich J.E."/>
            <person name="Selbmann L."/>
        </authorList>
    </citation>
    <scope>NUCLEOTIDE SEQUENCE</scope>
    <source>
        <strain evidence="11">CCFEE 5810</strain>
    </source>
</reference>
<keyword evidence="3 9" id="KW-0813">Transport</keyword>
<dbReference type="Proteomes" id="UP001310594">
    <property type="component" value="Unassembled WGS sequence"/>
</dbReference>
<evidence type="ECO:0000256" key="5">
    <source>
        <dbReference type="ARBA" id="ARBA00022927"/>
    </source>
</evidence>
<dbReference type="PANTHER" id="PTHR13373:SF21">
    <property type="entry name" value="NUCLEAR PORE COMPLEX PROTEIN NUP85"/>
    <property type="match status" value="1"/>
</dbReference>
<evidence type="ECO:0000256" key="6">
    <source>
        <dbReference type="ARBA" id="ARBA00023010"/>
    </source>
</evidence>
<evidence type="ECO:0000256" key="7">
    <source>
        <dbReference type="ARBA" id="ARBA00023132"/>
    </source>
</evidence>
<feature type="region of interest" description="Disordered" evidence="10">
    <location>
        <begin position="463"/>
        <end position="484"/>
    </location>
</feature>
<comment type="subunit">
    <text evidence="9">Component of the nuclear pore complex (NPC).</text>
</comment>
<name>A0AAN7W3G8_9PEZI</name>